<evidence type="ECO:0000313" key="1">
    <source>
        <dbReference type="EMBL" id="KZT11855.1"/>
    </source>
</evidence>
<dbReference type="AlphaFoldDB" id="A0A165HKN4"/>
<dbReference type="EMBL" id="KV427606">
    <property type="protein sequence ID" value="KZT11855.1"/>
    <property type="molecule type" value="Genomic_DNA"/>
</dbReference>
<proteinExistence type="predicted"/>
<accession>A0A165HKN4</accession>
<organism evidence="1 2">
    <name type="scientific">Laetiporus sulphureus 93-53</name>
    <dbReference type="NCBI Taxonomy" id="1314785"/>
    <lineage>
        <taxon>Eukaryota</taxon>
        <taxon>Fungi</taxon>
        <taxon>Dikarya</taxon>
        <taxon>Basidiomycota</taxon>
        <taxon>Agaricomycotina</taxon>
        <taxon>Agaricomycetes</taxon>
        <taxon>Polyporales</taxon>
        <taxon>Laetiporus</taxon>
    </lineage>
</organism>
<name>A0A165HKN4_9APHY</name>
<dbReference type="InParanoid" id="A0A165HKN4"/>
<keyword evidence="2" id="KW-1185">Reference proteome</keyword>
<dbReference type="RefSeq" id="XP_040769503.1">
    <property type="nucleotide sequence ID" value="XM_040903656.1"/>
</dbReference>
<reference evidence="1 2" key="1">
    <citation type="journal article" date="2016" name="Mol. Biol. Evol.">
        <title>Comparative Genomics of Early-Diverging Mushroom-Forming Fungi Provides Insights into the Origins of Lignocellulose Decay Capabilities.</title>
        <authorList>
            <person name="Nagy L.G."/>
            <person name="Riley R."/>
            <person name="Tritt A."/>
            <person name="Adam C."/>
            <person name="Daum C."/>
            <person name="Floudas D."/>
            <person name="Sun H."/>
            <person name="Yadav J.S."/>
            <person name="Pangilinan J."/>
            <person name="Larsson K.H."/>
            <person name="Matsuura K."/>
            <person name="Barry K."/>
            <person name="Labutti K."/>
            <person name="Kuo R."/>
            <person name="Ohm R.A."/>
            <person name="Bhattacharya S.S."/>
            <person name="Shirouzu T."/>
            <person name="Yoshinaga Y."/>
            <person name="Martin F.M."/>
            <person name="Grigoriev I.V."/>
            <person name="Hibbett D.S."/>
        </authorList>
    </citation>
    <scope>NUCLEOTIDE SEQUENCE [LARGE SCALE GENOMIC DNA]</scope>
    <source>
        <strain evidence="1 2">93-53</strain>
    </source>
</reference>
<dbReference type="Proteomes" id="UP000076871">
    <property type="component" value="Unassembled WGS sequence"/>
</dbReference>
<dbReference type="GeneID" id="63820686"/>
<sequence length="191" mass="21134">MAVPPAWFALPQYTLPVLLAQPAGTYGISYDISTGPTEQDPPMGWGAPRDAFLIIVHYQVKTYRRLIARLHANHFQRHQYSDYVHHNTSAMYTYLTMVRLRFIAPTMKLAMTVKSMKMHHIAAMHVFDQTHELQLGGFYAPILTGPTPHGLVLPALPLLAIPPAPIPVGAFVRPVDTASSLAANNPGNNLM</sequence>
<protein>
    <submittedName>
        <fullName evidence="1">Uncharacterized protein</fullName>
    </submittedName>
</protein>
<dbReference type="OrthoDB" id="2747613at2759"/>
<gene>
    <name evidence="1" type="ORF">LAESUDRAFT_641403</name>
</gene>
<evidence type="ECO:0000313" key="2">
    <source>
        <dbReference type="Proteomes" id="UP000076871"/>
    </source>
</evidence>